<evidence type="ECO:0000313" key="2">
    <source>
        <dbReference type="Proteomes" id="UP001501115"/>
    </source>
</evidence>
<organism evidence="1 2">
    <name type="scientific">Streptomyces venetus</name>
    <dbReference type="NCBI Taxonomy" id="1701086"/>
    <lineage>
        <taxon>Bacteria</taxon>
        <taxon>Bacillati</taxon>
        <taxon>Actinomycetota</taxon>
        <taxon>Actinomycetes</taxon>
        <taxon>Kitasatosporales</taxon>
        <taxon>Streptomycetaceae</taxon>
        <taxon>Streptomyces</taxon>
    </lineage>
</organism>
<protein>
    <recommendedName>
        <fullName evidence="3">Secreted protein</fullName>
    </recommendedName>
</protein>
<proteinExistence type="predicted"/>
<comment type="caution">
    <text evidence="1">The sequence shown here is derived from an EMBL/GenBank/DDBJ whole genome shotgun (WGS) entry which is preliminary data.</text>
</comment>
<reference evidence="2" key="1">
    <citation type="journal article" date="2019" name="Int. J. Syst. Evol. Microbiol.">
        <title>The Global Catalogue of Microorganisms (GCM) 10K type strain sequencing project: providing services to taxonomists for standard genome sequencing and annotation.</title>
        <authorList>
            <consortium name="The Broad Institute Genomics Platform"/>
            <consortium name="The Broad Institute Genome Sequencing Center for Infectious Disease"/>
            <person name="Wu L."/>
            <person name="Ma J."/>
        </authorList>
    </citation>
    <scope>NUCLEOTIDE SEQUENCE [LARGE SCALE GENOMIC DNA]</scope>
    <source>
        <strain evidence="2">JCM 31290</strain>
    </source>
</reference>
<accession>A0ABP8GQ67</accession>
<evidence type="ECO:0000313" key="1">
    <source>
        <dbReference type="EMBL" id="GAA4328397.1"/>
    </source>
</evidence>
<sequence>MPTSLPVLPIGWLMVPVTHSATREGRVKDTEVPMAESNGVGMYECARGRLRRDMPERSRAT</sequence>
<keyword evidence="2" id="KW-1185">Reference proteome</keyword>
<name>A0ABP8GQ67_9ACTN</name>
<dbReference type="Proteomes" id="UP001501115">
    <property type="component" value="Unassembled WGS sequence"/>
</dbReference>
<evidence type="ECO:0008006" key="3">
    <source>
        <dbReference type="Google" id="ProtNLM"/>
    </source>
</evidence>
<gene>
    <name evidence="1" type="ORF">GCM10023086_56980</name>
</gene>
<dbReference type="EMBL" id="BAABET010000009">
    <property type="protein sequence ID" value="GAA4328397.1"/>
    <property type="molecule type" value="Genomic_DNA"/>
</dbReference>